<comment type="caution">
    <text evidence="1">The sequence shown here is derived from an EMBL/GenBank/DDBJ whole genome shotgun (WGS) entry which is preliminary data.</text>
</comment>
<sequence>MAKAEKKFRDNVKGFKYKTIEAMIKFVKGHMSTKESFLRRQDRIGLRLYFEKKYSPENFVNIYRHLDGFLDITGSTALGKHYCIAMWSNLAAEAATFVLAGADASARQTLVNTFTSFSLSQI</sequence>
<name>A0A4U0TTQ0_9PEZI</name>
<dbReference type="AlphaFoldDB" id="A0A4U0TTQ0"/>
<gene>
    <name evidence="1" type="ORF">B0A50_05449</name>
</gene>
<proteinExistence type="predicted"/>
<evidence type="ECO:0000313" key="1">
    <source>
        <dbReference type="EMBL" id="TKA25588.1"/>
    </source>
</evidence>
<accession>A0A4U0TTQ0</accession>
<dbReference type="Proteomes" id="UP000308549">
    <property type="component" value="Unassembled WGS sequence"/>
</dbReference>
<keyword evidence="2" id="KW-1185">Reference proteome</keyword>
<dbReference type="OrthoDB" id="5425043at2759"/>
<organism evidence="1 2">
    <name type="scientific">Salinomyces thailandicus</name>
    <dbReference type="NCBI Taxonomy" id="706561"/>
    <lineage>
        <taxon>Eukaryota</taxon>
        <taxon>Fungi</taxon>
        <taxon>Dikarya</taxon>
        <taxon>Ascomycota</taxon>
        <taxon>Pezizomycotina</taxon>
        <taxon>Dothideomycetes</taxon>
        <taxon>Dothideomycetidae</taxon>
        <taxon>Mycosphaerellales</taxon>
        <taxon>Teratosphaeriaceae</taxon>
        <taxon>Salinomyces</taxon>
    </lineage>
</organism>
<protein>
    <submittedName>
        <fullName evidence="1">Uncharacterized protein</fullName>
    </submittedName>
</protein>
<dbReference type="EMBL" id="NAJL01000034">
    <property type="protein sequence ID" value="TKA25588.1"/>
    <property type="molecule type" value="Genomic_DNA"/>
</dbReference>
<evidence type="ECO:0000313" key="2">
    <source>
        <dbReference type="Proteomes" id="UP000308549"/>
    </source>
</evidence>
<reference evidence="1 2" key="1">
    <citation type="submission" date="2017-03" db="EMBL/GenBank/DDBJ databases">
        <title>Genomes of endolithic fungi from Antarctica.</title>
        <authorList>
            <person name="Coleine C."/>
            <person name="Masonjones S."/>
            <person name="Stajich J.E."/>
        </authorList>
    </citation>
    <scope>NUCLEOTIDE SEQUENCE [LARGE SCALE GENOMIC DNA]</scope>
    <source>
        <strain evidence="1 2">CCFEE 6315</strain>
    </source>
</reference>